<protein>
    <recommendedName>
        <fullName evidence="3">MAM domain-containing protein</fullName>
    </recommendedName>
</protein>
<dbReference type="OrthoDB" id="5868689at2759"/>
<organism evidence="1 2">
    <name type="scientific">Steinernema carpocapsae</name>
    <name type="common">Entomopathogenic nematode</name>
    <dbReference type="NCBI Taxonomy" id="34508"/>
    <lineage>
        <taxon>Eukaryota</taxon>
        <taxon>Metazoa</taxon>
        <taxon>Ecdysozoa</taxon>
        <taxon>Nematoda</taxon>
        <taxon>Chromadorea</taxon>
        <taxon>Rhabditida</taxon>
        <taxon>Tylenchina</taxon>
        <taxon>Panagrolaimomorpha</taxon>
        <taxon>Strongyloidoidea</taxon>
        <taxon>Steinernematidae</taxon>
        <taxon>Steinernema</taxon>
    </lineage>
</organism>
<dbReference type="InterPro" id="IPR013320">
    <property type="entry name" value="ConA-like_dom_sf"/>
</dbReference>
<gene>
    <name evidence="1" type="ORF">L596_027484</name>
</gene>
<accession>A0A4U5LVM8</accession>
<dbReference type="STRING" id="34508.A0A4U5LVM8"/>
<dbReference type="SUPFAM" id="SSF49899">
    <property type="entry name" value="Concanavalin A-like lectins/glucanases"/>
    <property type="match status" value="1"/>
</dbReference>
<dbReference type="AlphaFoldDB" id="A0A4U5LVM8"/>
<evidence type="ECO:0000313" key="2">
    <source>
        <dbReference type="Proteomes" id="UP000298663"/>
    </source>
</evidence>
<sequence>MNRTFMIDFELQMAALALNITIYVYSPNHTTKWLPYSPEIRIRQPPPYPDRRTCLMRLQDVHFDHIEYQQDWHAYAPKQTIRNGFAARQIDDYFLLAGGEENFLQSARLEVPIPCQLGKSEIKFDYWSNTGNPTLKACIVMDQYEKPNCAEFNLVENPLAFEVPQNLVPFVVRIEVDNLTPDDIVLIDNVNFSGQICELVPEDAVGAESEPNDDQESLPTTVTSFLSSTAGFGAHVHPLKPLDTVVHGSLQKSIVDDTAGPMVPKDVNAEVLFEDDEDILDNGGEVEICDSLQCNFNENDTCFYNPAGSGSTSDWLVGNGHLGNRHTGVRQNPNEPTNGGFLYVGRDRIDQSTEVFVFESIHFHLKESVVLVFDVYQRSYGPCLKVCLNTFDNCPYTNPPIRATEWWFRDQEVVLGKDTQKIYFVAGKVSANLYLAIDNIRLKNTADNRLFCSRRRAR</sequence>
<dbReference type="Gene3D" id="2.60.120.200">
    <property type="match status" value="1"/>
</dbReference>
<proteinExistence type="predicted"/>
<keyword evidence="2" id="KW-1185">Reference proteome</keyword>
<dbReference type="Proteomes" id="UP000298663">
    <property type="component" value="Unassembled WGS sequence"/>
</dbReference>
<evidence type="ECO:0000313" key="1">
    <source>
        <dbReference type="EMBL" id="TKR60197.1"/>
    </source>
</evidence>
<reference evidence="1 2" key="2">
    <citation type="journal article" date="2019" name="G3 (Bethesda)">
        <title>Hybrid Assembly of the Genome of the Entomopathogenic Nematode Steinernema carpocapsae Identifies the X-Chromosome.</title>
        <authorList>
            <person name="Serra L."/>
            <person name="Macchietto M."/>
            <person name="Macias-Munoz A."/>
            <person name="McGill C.J."/>
            <person name="Rodriguez I.M."/>
            <person name="Rodriguez B."/>
            <person name="Murad R."/>
            <person name="Mortazavi A."/>
        </authorList>
    </citation>
    <scope>NUCLEOTIDE SEQUENCE [LARGE SCALE GENOMIC DNA]</scope>
    <source>
        <strain evidence="1 2">ALL</strain>
    </source>
</reference>
<reference evidence="1 2" key="1">
    <citation type="journal article" date="2015" name="Genome Biol.">
        <title>Comparative genomics of Steinernema reveals deeply conserved gene regulatory networks.</title>
        <authorList>
            <person name="Dillman A.R."/>
            <person name="Macchietto M."/>
            <person name="Porter C.F."/>
            <person name="Rogers A."/>
            <person name="Williams B."/>
            <person name="Antoshechkin I."/>
            <person name="Lee M.M."/>
            <person name="Goodwin Z."/>
            <person name="Lu X."/>
            <person name="Lewis E.E."/>
            <person name="Goodrich-Blair H."/>
            <person name="Stock S.P."/>
            <person name="Adams B.J."/>
            <person name="Sternberg P.W."/>
            <person name="Mortazavi A."/>
        </authorList>
    </citation>
    <scope>NUCLEOTIDE SEQUENCE [LARGE SCALE GENOMIC DNA]</scope>
    <source>
        <strain evidence="1 2">ALL</strain>
    </source>
</reference>
<evidence type="ECO:0008006" key="3">
    <source>
        <dbReference type="Google" id="ProtNLM"/>
    </source>
</evidence>
<comment type="caution">
    <text evidence="1">The sequence shown here is derived from an EMBL/GenBank/DDBJ whole genome shotgun (WGS) entry which is preliminary data.</text>
</comment>
<name>A0A4U5LVM8_STECR</name>
<dbReference type="EMBL" id="AZBU02000011">
    <property type="protein sequence ID" value="TKR60197.1"/>
    <property type="molecule type" value="Genomic_DNA"/>
</dbReference>